<reference evidence="2" key="1">
    <citation type="journal article" date="2014" name="Int. J. Syst. Evol. Microbiol.">
        <title>Complete genome sequence of Corynebacterium casei LMG S-19264T (=DSM 44701T), isolated from a smear-ripened cheese.</title>
        <authorList>
            <consortium name="US DOE Joint Genome Institute (JGI-PGF)"/>
            <person name="Walter F."/>
            <person name="Albersmeier A."/>
            <person name="Kalinowski J."/>
            <person name="Ruckert C."/>
        </authorList>
    </citation>
    <scope>NUCLEOTIDE SEQUENCE</scope>
    <source>
        <strain evidence="2">CGMCC 1.7086</strain>
    </source>
</reference>
<keyword evidence="1" id="KW-0472">Membrane</keyword>
<feature type="transmembrane region" description="Helical" evidence="1">
    <location>
        <begin position="21"/>
        <end position="42"/>
    </location>
</feature>
<accession>A0A917YY78</accession>
<evidence type="ECO:0000256" key="1">
    <source>
        <dbReference type="SAM" id="Phobius"/>
    </source>
</evidence>
<sequence>MQAGLKPACSRFHLLHEKFQAGVRLYLTLVAPFVGVLLAIAISNYESQIKEQQDLIK</sequence>
<name>A0A917YY78_9ALTE</name>
<dbReference type="Proteomes" id="UP000606935">
    <property type="component" value="Unassembled WGS sequence"/>
</dbReference>
<comment type="caution">
    <text evidence="2">The sequence shown here is derived from an EMBL/GenBank/DDBJ whole genome shotgun (WGS) entry which is preliminary data.</text>
</comment>
<dbReference type="EMBL" id="BMLS01000003">
    <property type="protein sequence ID" value="GGO69949.1"/>
    <property type="molecule type" value="Genomic_DNA"/>
</dbReference>
<protein>
    <submittedName>
        <fullName evidence="2">Uncharacterized protein</fullName>
    </submittedName>
</protein>
<reference evidence="2" key="2">
    <citation type="submission" date="2020-09" db="EMBL/GenBank/DDBJ databases">
        <authorList>
            <person name="Sun Q."/>
            <person name="Zhou Y."/>
        </authorList>
    </citation>
    <scope>NUCLEOTIDE SEQUENCE</scope>
    <source>
        <strain evidence="2">CGMCC 1.7086</strain>
    </source>
</reference>
<keyword evidence="1" id="KW-1133">Transmembrane helix</keyword>
<evidence type="ECO:0000313" key="2">
    <source>
        <dbReference type="EMBL" id="GGO69949.1"/>
    </source>
</evidence>
<gene>
    <name evidence="2" type="ORF">GCM10010982_22300</name>
</gene>
<keyword evidence="3" id="KW-1185">Reference proteome</keyword>
<keyword evidence="1" id="KW-0812">Transmembrane</keyword>
<dbReference type="RefSeq" id="WP_188694778.1">
    <property type="nucleotide sequence ID" value="NZ_BMLS01000003.1"/>
</dbReference>
<dbReference type="AlphaFoldDB" id="A0A917YY78"/>
<evidence type="ECO:0000313" key="3">
    <source>
        <dbReference type="Proteomes" id="UP000606935"/>
    </source>
</evidence>
<proteinExistence type="predicted"/>
<organism evidence="2 3">
    <name type="scientific">Bowmanella pacifica</name>
    <dbReference type="NCBI Taxonomy" id="502051"/>
    <lineage>
        <taxon>Bacteria</taxon>
        <taxon>Pseudomonadati</taxon>
        <taxon>Pseudomonadota</taxon>
        <taxon>Gammaproteobacteria</taxon>
        <taxon>Alteromonadales</taxon>
        <taxon>Alteromonadaceae</taxon>
        <taxon>Bowmanella</taxon>
    </lineage>
</organism>